<evidence type="ECO:0000313" key="3">
    <source>
        <dbReference type="Proteomes" id="UP001235840"/>
    </source>
</evidence>
<gene>
    <name evidence="2" type="ORF">J2S11_000689</name>
</gene>
<dbReference type="EC" id="1.1.1.100" evidence="2"/>
<dbReference type="CDD" id="cd05233">
    <property type="entry name" value="SDR_c"/>
    <property type="match status" value="1"/>
</dbReference>
<proteinExistence type="inferred from homology"/>
<organism evidence="2 3">
    <name type="scientific">Caldalkalibacillus horti</name>
    <dbReference type="NCBI Taxonomy" id="77523"/>
    <lineage>
        <taxon>Bacteria</taxon>
        <taxon>Bacillati</taxon>
        <taxon>Bacillota</taxon>
        <taxon>Bacilli</taxon>
        <taxon>Bacillales</taxon>
        <taxon>Bacillaceae</taxon>
        <taxon>Caldalkalibacillus</taxon>
    </lineage>
</organism>
<name>A0ABT9VUZ7_9BACI</name>
<comment type="similarity">
    <text evidence="1">Belongs to the short-chain dehydrogenases/reductases (SDR) family.</text>
</comment>
<dbReference type="GO" id="GO:0004316">
    <property type="term" value="F:3-oxoacyl-[acyl-carrier-protein] reductase (NADPH) activity"/>
    <property type="evidence" value="ECO:0007669"/>
    <property type="project" value="UniProtKB-EC"/>
</dbReference>
<evidence type="ECO:0000313" key="2">
    <source>
        <dbReference type="EMBL" id="MDQ0164789.1"/>
    </source>
</evidence>
<dbReference type="Pfam" id="PF13561">
    <property type="entry name" value="adh_short_C2"/>
    <property type="match status" value="1"/>
</dbReference>
<dbReference type="NCBIfam" id="NF047420">
    <property type="entry name" value="EF_P_mod_YmfI"/>
    <property type="match status" value="1"/>
</dbReference>
<dbReference type="InterPro" id="IPR002347">
    <property type="entry name" value="SDR_fam"/>
</dbReference>
<keyword evidence="2" id="KW-0560">Oxidoreductase</keyword>
<dbReference type="PANTHER" id="PTHR42879:SF2">
    <property type="entry name" value="3-OXOACYL-[ACYL-CARRIER-PROTEIN] REDUCTASE FABG"/>
    <property type="match status" value="1"/>
</dbReference>
<dbReference type="InterPro" id="IPR050259">
    <property type="entry name" value="SDR"/>
</dbReference>
<dbReference type="PANTHER" id="PTHR42879">
    <property type="entry name" value="3-OXOACYL-(ACYL-CARRIER-PROTEIN) REDUCTASE"/>
    <property type="match status" value="1"/>
</dbReference>
<dbReference type="PRINTS" id="PR00081">
    <property type="entry name" value="GDHRDH"/>
</dbReference>
<evidence type="ECO:0000256" key="1">
    <source>
        <dbReference type="ARBA" id="ARBA00006484"/>
    </source>
</evidence>
<dbReference type="InterPro" id="IPR020904">
    <property type="entry name" value="Sc_DH/Rdtase_CS"/>
</dbReference>
<dbReference type="EMBL" id="JAUSTY010000002">
    <property type="protein sequence ID" value="MDQ0164789.1"/>
    <property type="molecule type" value="Genomic_DNA"/>
</dbReference>
<dbReference type="SUPFAM" id="SSF51735">
    <property type="entry name" value="NAD(P)-binding Rossmann-fold domains"/>
    <property type="match status" value="1"/>
</dbReference>
<protein>
    <submittedName>
        <fullName evidence="2">3-oxoacyl-[acyl-carrier protein] reductase</fullName>
        <ecNumber evidence="2">1.1.1.100</ecNumber>
    </submittedName>
</protein>
<dbReference type="Proteomes" id="UP001235840">
    <property type="component" value="Unassembled WGS sequence"/>
</dbReference>
<sequence length="243" mass="26325">MGEHTVLVTGATGGIGEAVAYQLASDGYHLQLHYNLNREKALEIQRTIIDKFDVDVQILQADLSTSAGPYHLLEQLTPKPSILVHSAGLAHHALFQDVSSEDYERMIQLHVTSPFILTQKLLPSLLSRKWGRIIFITSIWAATGAANESLYAMAKGGMTSLMKSLALELGPSGITVNAVAPGAIDTSMNHVLSEEERIEISSQIPIGRFGTADEVAHSVAFLLHAKSAYITGQTLQINGGWHM</sequence>
<accession>A0ABT9VUZ7</accession>
<dbReference type="Gene3D" id="3.40.50.720">
    <property type="entry name" value="NAD(P)-binding Rossmann-like Domain"/>
    <property type="match status" value="1"/>
</dbReference>
<comment type="caution">
    <text evidence="2">The sequence shown here is derived from an EMBL/GenBank/DDBJ whole genome shotgun (WGS) entry which is preliminary data.</text>
</comment>
<dbReference type="InterPro" id="IPR036291">
    <property type="entry name" value="NAD(P)-bd_dom_sf"/>
</dbReference>
<keyword evidence="3" id="KW-1185">Reference proteome</keyword>
<reference evidence="2 3" key="1">
    <citation type="submission" date="2023-07" db="EMBL/GenBank/DDBJ databases">
        <title>Genomic Encyclopedia of Type Strains, Phase IV (KMG-IV): sequencing the most valuable type-strain genomes for metagenomic binning, comparative biology and taxonomic classification.</title>
        <authorList>
            <person name="Goeker M."/>
        </authorList>
    </citation>
    <scope>NUCLEOTIDE SEQUENCE [LARGE SCALE GENOMIC DNA]</scope>
    <source>
        <strain evidence="2 3">DSM 12751</strain>
    </source>
</reference>
<dbReference type="PROSITE" id="PS00061">
    <property type="entry name" value="ADH_SHORT"/>
    <property type="match status" value="1"/>
</dbReference>
<dbReference type="RefSeq" id="WP_307390918.1">
    <property type="nucleotide sequence ID" value="NZ_BAAADK010000018.1"/>
</dbReference>
<dbReference type="PRINTS" id="PR00080">
    <property type="entry name" value="SDRFAMILY"/>
</dbReference>